<dbReference type="Proteomes" id="UP000481852">
    <property type="component" value="Unassembled WGS sequence"/>
</dbReference>
<dbReference type="EMBL" id="VULZ01000015">
    <property type="protein sequence ID" value="MSS15789.1"/>
    <property type="molecule type" value="Genomic_DNA"/>
</dbReference>
<reference evidence="3 4" key="1">
    <citation type="submission" date="2019-08" db="EMBL/GenBank/DDBJ databases">
        <title>In-depth cultivation of the pig gut microbiome towards novel bacterial diversity and tailored functional studies.</title>
        <authorList>
            <person name="Wylensek D."/>
            <person name="Hitch T.C.A."/>
            <person name="Clavel T."/>
        </authorList>
    </citation>
    <scope>NUCLEOTIDE SEQUENCE [LARGE SCALE GENOMIC DNA]</scope>
    <source>
        <strain evidence="3 4">Oil+RF-744-WCA-WT-11</strain>
    </source>
</reference>
<evidence type="ECO:0000313" key="3">
    <source>
        <dbReference type="EMBL" id="MSS15789.1"/>
    </source>
</evidence>
<keyword evidence="4" id="KW-1185">Reference proteome</keyword>
<dbReference type="InterPro" id="IPR008681">
    <property type="entry name" value="Neg-reg_MecA"/>
</dbReference>
<proteinExistence type="inferred from homology"/>
<dbReference type="PANTHER" id="PTHR39161:SF1">
    <property type="entry name" value="ADAPTER PROTEIN MECA 1"/>
    <property type="match status" value="1"/>
</dbReference>
<dbReference type="Pfam" id="PF05389">
    <property type="entry name" value="MecA"/>
    <property type="match status" value="1"/>
</dbReference>
<dbReference type="RefSeq" id="WP_154526986.1">
    <property type="nucleotide sequence ID" value="NZ_JAQYJL010000028.1"/>
</dbReference>
<evidence type="ECO:0000256" key="2">
    <source>
        <dbReference type="SAM" id="MobiDB-lite"/>
    </source>
</evidence>
<dbReference type="PANTHER" id="PTHR39161">
    <property type="entry name" value="ADAPTER PROTEIN MECA"/>
    <property type="match status" value="1"/>
</dbReference>
<dbReference type="InterPro" id="IPR038471">
    <property type="entry name" value="MecA_C_sf"/>
</dbReference>
<comment type="similarity">
    <text evidence="1">Belongs to the MecA family.</text>
</comment>
<evidence type="ECO:0000313" key="4">
    <source>
        <dbReference type="Proteomes" id="UP000481852"/>
    </source>
</evidence>
<dbReference type="Gene3D" id="3.30.70.1950">
    <property type="match status" value="1"/>
</dbReference>
<sequence>MKIEKINDNQIRCTLTPEDLKARDIRISELTYGSGKARTLFRDMMKEALNHCGFRLDNAPLMIEATPDSGGNLTLIITKVKNPEEIDSRFAHFTGDPSGDDYSFSSLAKDMPAADDILKRLKELFDGDGTLDEEKDGKPSAQPVISGTAIVRRKEAPAVPVSGDGKSADSKEQGGPNGTMTEEELYGFTRFYMFHSLENIIRASKNIGPDYKGRNTLYRNPDDGEYYLLIRKEDTQPERFNQICNILSEYGLPMDFTNGTDEFFREHMKTIVNRQAVQQLRTI</sequence>
<gene>
    <name evidence="3" type="ORF">FYJ35_12245</name>
</gene>
<dbReference type="AlphaFoldDB" id="A0A6L5X5Z8"/>
<protein>
    <submittedName>
        <fullName evidence="3">Adaptor protein MecA</fullName>
    </submittedName>
</protein>
<organism evidence="3 4">
    <name type="scientific">Porcincola intestinalis</name>
    <dbReference type="NCBI Taxonomy" id="2606632"/>
    <lineage>
        <taxon>Bacteria</taxon>
        <taxon>Bacillati</taxon>
        <taxon>Bacillota</taxon>
        <taxon>Clostridia</taxon>
        <taxon>Lachnospirales</taxon>
        <taxon>Lachnospiraceae</taxon>
        <taxon>Porcincola</taxon>
    </lineage>
</organism>
<comment type="caution">
    <text evidence="3">The sequence shown here is derived from an EMBL/GenBank/DDBJ whole genome shotgun (WGS) entry which is preliminary data.</text>
</comment>
<feature type="region of interest" description="Disordered" evidence="2">
    <location>
        <begin position="155"/>
        <end position="179"/>
    </location>
</feature>
<name>A0A6L5X5Z8_9FIRM</name>
<evidence type="ECO:0000256" key="1">
    <source>
        <dbReference type="ARBA" id="ARBA00005397"/>
    </source>
</evidence>
<accession>A0A6L5X5Z8</accession>